<dbReference type="EMBL" id="CP139858">
    <property type="protein sequence ID" value="WQB98520.1"/>
    <property type="molecule type" value="Genomic_DNA"/>
</dbReference>
<sequence length="56" mass="6076">MPASSQPIAPPKKKMPKNCPLMRPRAFGRSSLAARRPSVWSPLTPISSSTALTLMK</sequence>
<name>A0ABZ0VMR8_9HYPH</name>
<organism evidence="2 3">
    <name type="scientific">Mesorhizobium huakuii</name>
    <dbReference type="NCBI Taxonomy" id="28104"/>
    <lineage>
        <taxon>Bacteria</taxon>
        <taxon>Pseudomonadati</taxon>
        <taxon>Pseudomonadota</taxon>
        <taxon>Alphaproteobacteria</taxon>
        <taxon>Hyphomicrobiales</taxon>
        <taxon>Phyllobacteriaceae</taxon>
        <taxon>Mesorhizobium</taxon>
    </lineage>
</organism>
<gene>
    <name evidence="2" type="ORF">U0R22_002675</name>
</gene>
<feature type="region of interest" description="Disordered" evidence="1">
    <location>
        <begin position="1"/>
        <end position="24"/>
    </location>
</feature>
<keyword evidence="3" id="KW-1185">Reference proteome</keyword>
<reference evidence="2 3" key="1">
    <citation type="submission" date="2023-11" db="EMBL/GenBank/DDBJ databases">
        <authorList>
            <person name="Panchal A.K."/>
            <person name="Meaney J.S."/>
            <person name="Karas B.J."/>
            <person name="diCenzo G.C."/>
        </authorList>
    </citation>
    <scope>NUCLEOTIDE SEQUENCE [LARGE SCALE GENOMIC DNA]</scope>
    <source>
        <strain evidence="2 3">NZP2235</strain>
    </source>
</reference>
<accession>A0ABZ0VMR8</accession>
<protein>
    <submittedName>
        <fullName evidence="2">Uncharacterized protein</fullName>
    </submittedName>
</protein>
<evidence type="ECO:0000256" key="1">
    <source>
        <dbReference type="SAM" id="MobiDB-lite"/>
    </source>
</evidence>
<dbReference type="RefSeq" id="WP_322418807.1">
    <property type="nucleotide sequence ID" value="NZ_CP139858.1"/>
</dbReference>
<proteinExistence type="predicted"/>
<evidence type="ECO:0000313" key="3">
    <source>
        <dbReference type="Proteomes" id="UP001322481"/>
    </source>
</evidence>
<evidence type="ECO:0000313" key="2">
    <source>
        <dbReference type="EMBL" id="WQB98520.1"/>
    </source>
</evidence>
<dbReference type="Proteomes" id="UP001322481">
    <property type="component" value="Chromosome"/>
</dbReference>